<dbReference type="AlphaFoldDB" id="A0AAD5QU60"/>
<feature type="binding site" evidence="6">
    <location>
        <position position="42"/>
    </location>
    <ligand>
        <name>Zn(2+)</name>
        <dbReference type="ChEBI" id="CHEBI:29105"/>
        <note>catalytic</note>
    </ligand>
</feature>
<comment type="cofactor">
    <cofactor evidence="6 7">
        <name>Zn(2+)</name>
        <dbReference type="ChEBI" id="CHEBI:29105"/>
    </cofactor>
    <text evidence="6 7">Binds 1 zinc ion per subunit.</text>
</comment>
<keyword evidence="1 6" id="KW-0645">Protease</keyword>
<proteinExistence type="predicted"/>
<feature type="domain" description="Peptidase M12A" evidence="8">
    <location>
        <begin position="1"/>
        <end position="74"/>
    </location>
</feature>
<dbReference type="PROSITE" id="PS51864">
    <property type="entry name" value="ASTACIN"/>
    <property type="match status" value="1"/>
</dbReference>
<dbReference type="InterPro" id="IPR024079">
    <property type="entry name" value="MetalloPept_cat_dom_sf"/>
</dbReference>
<dbReference type="SUPFAM" id="SSF55486">
    <property type="entry name" value="Metalloproteases ('zincins'), catalytic domain"/>
    <property type="match status" value="1"/>
</dbReference>
<dbReference type="PANTHER" id="PTHR10127">
    <property type="entry name" value="DISCOIDIN, CUB, EGF, LAMININ , AND ZINC METALLOPROTEASE DOMAIN CONTAINING"/>
    <property type="match status" value="1"/>
</dbReference>
<dbReference type="GO" id="GO:0008270">
    <property type="term" value="F:zinc ion binding"/>
    <property type="evidence" value="ECO:0007669"/>
    <property type="project" value="UniProtKB-UniRule"/>
</dbReference>
<evidence type="ECO:0000313" key="10">
    <source>
        <dbReference type="Proteomes" id="UP001196413"/>
    </source>
</evidence>
<accession>A0AAD5QU60</accession>
<gene>
    <name evidence="9" type="ORF">KIN20_021396</name>
</gene>
<dbReference type="EMBL" id="JAHQIW010004332">
    <property type="protein sequence ID" value="KAJ1361990.1"/>
    <property type="molecule type" value="Genomic_DNA"/>
</dbReference>
<dbReference type="EC" id="3.4.24.-" evidence="7"/>
<dbReference type="PANTHER" id="PTHR10127:SF780">
    <property type="entry name" value="METALLOENDOPEPTIDASE"/>
    <property type="match status" value="1"/>
</dbReference>
<feature type="binding site" evidence="6">
    <location>
        <position position="32"/>
    </location>
    <ligand>
        <name>Zn(2+)</name>
        <dbReference type="ChEBI" id="CHEBI:29105"/>
        <note>catalytic</note>
    </ligand>
</feature>
<evidence type="ECO:0000313" key="9">
    <source>
        <dbReference type="EMBL" id="KAJ1361990.1"/>
    </source>
</evidence>
<protein>
    <recommendedName>
        <fullName evidence="7">Metalloendopeptidase</fullName>
        <ecNumber evidence="7">3.4.24.-</ecNumber>
    </recommendedName>
</protein>
<dbReference type="Proteomes" id="UP001196413">
    <property type="component" value="Unassembled WGS sequence"/>
</dbReference>
<keyword evidence="3 6" id="KW-0378">Hydrolase</keyword>
<evidence type="ECO:0000256" key="2">
    <source>
        <dbReference type="ARBA" id="ARBA00022723"/>
    </source>
</evidence>
<sequence length="74" mass="8749">MDVGQWWEELEEYKDFHLGMDVNRYKVGTAAHEIGHALGFFHTQSRHDRDSFITLNAQNFMVNLILRISVNNRQ</sequence>
<dbReference type="Pfam" id="PF01400">
    <property type="entry name" value="Astacin"/>
    <property type="match status" value="1"/>
</dbReference>
<feature type="binding site" evidence="6">
    <location>
        <position position="36"/>
    </location>
    <ligand>
        <name>Zn(2+)</name>
        <dbReference type="ChEBI" id="CHEBI:29105"/>
        <note>catalytic</note>
    </ligand>
</feature>
<name>A0AAD5QU60_PARTN</name>
<dbReference type="PRINTS" id="PR00480">
    <property type="entry name" value="ASTACIN"/>
</dbReference>
<reference evidence="9" key="1">
    <citation type="submission" date="2021-06" db="EMBL/GenBank/DDBJ databases">
        <title>Parelaphostrongylus tenuis whole genome reference sequence.</title>
        <authorList>
            <person name="Garwood T.J."/>
            <person name="Larsen P.A."/>
            <person name="Fountain-Jones N.M."/>
            <person name="Garbe J.R."/>
            <person name="Macchietto M.G."/>
            <person name="Kania S.A."/>
            <person name="Gerhold R.W."/>
            <person name="Richards J.E."/>
            <person name="Wolf T.M."/>
        </authorList>
    </citation>
    <scope>NUCLEOTIDE SEQUENCE</scope>
    <source>
        <strain evidence="9">MNPRO001-30</strain>
        <tissue evidence="9">Meninges</tissue>
    </source>
</reference>
<evidence type="ECO:0000256" key="3">
    <source>
        <dbReference type="ARBA" id="ARBA00022801"/>
    </source>
</evidence>
<dbReference type="Gene3D" id="3.40.390.10">
    <property type="entry name" value="Collagenase (Catalytic Domain)"/>
    <property type="match status" value="1"/>
</dbReference>
<evidence type="ECO:0000259" key="8">
    <source>
        <dbReference type="PROSITE" id="PS51864"/>
    </source>
</evidence>
<keyword evidence="10" id="KW-1185">Reference proteome</keyword>
<evidence type="ECO:0000256" key="7">
    <source>
        <dbReference type="RuleBase" id="RU361183"/>
    </source>
</evidence>
<evidence type="ECO:0000256" key="6">
    <source>
        <dbReference type="PROSITE-ProRule" id="PRU01211"/>
    </source>
</evidence>
<keyword evidence="5 6" id="KW-0482">Metalloprotease</keyword>
<dbReference type="GO" id="GO:0006508">
    <property type="term" value="P:proteolysis"/>
    <property type="evidence" value="ECO:0007669"/>
    <property type="project" value="UniProtKB-KW"/>
</dbReference>
<dbReference type="InterPro" id="IPR001506">
    <property type="entry name" value="Peptidase_M12A"/>
</dbReference>
<comment type="caution">
    <text evidence="9">The sequence shown here is derived from an EMBL/GenBank/DDBJ whole genome shotgun (WGS) entry which is preliminary data.</text>
</comment>
<evidence type="ECO:0000256" key="4">
    <source>
        <dbReference type="ARBA" id="ARBA00022833"/>
    </source>
</evidence>
<keyword evidence="4 6" id="KW-0862">Zinc</keyword>
<evidence type="ECO:0000256" key="1">
    <source>
        <dbReference type="ARBA" id="ARBA00022670"/>
    </source>
</evidence>
<feature type="active site" evidence="6">
    <location>
        <position position="33"/>
    </location>
</feature>
<evidence type="ECO:0000256" key="5">
    <source>
        <dbReference type="ARBA" id="ARBA00023049"/>
    </source>
</evidence>
<keyword evidence="2 6" id="KW-0479">Metal-binding</keyword>
<organism evidence="9 10">
    <name type="scientific">Parelaphostrongylus tenuis</name>
    <name type="common">Meningeal worm</name>
    <dbReference type="NCBI Taxonomy" id="148309"/>
    <lineage>
        <taxon>Eukaryota</taxon>
        <taxon>Metazoa</taxon>
        <taxon>Ecdysozoa</taxon>
        <taxon>Nematoda</taxon>
        <taxon>Chromadorea</taxon>
        <taxon>Rhabditida</taxon>
        <taxon>Rhabditina</taxon>
        <taxon>Rhabditomorpha</taxon>
        <taxon>Strongyloidea</taxon>
        <taxon>Metastrongylidae</taxon>
        <taxon>Parelaphostrongylus</taxon>
    </lineage>
</organism>
<dbReference type="GO" id="GO:0004222">
    <property type="term" value="F:metalloendopeptidase activity"/>
    <property type="evidence" value="ECO:0007669"/>
    <property type="project" value="UniProtKB-UniRule"/>
</dbReference>
<comment type="caution">
    <text evidence="6">Lacks conserved residue(s) required for the propagation of feature annotation.</text>
</comment>